<gene>
    <name evidence="1" type="ORF">SAMN04487993_102857</name>
</gene>
<protein>
    <submittedName>
        <fullName evidence="1">Uncharacterized protein</fullName>
    </submittedName>
</protein>
<dbReference type="AlphaFoldDB" id="A0A1G8TAD3"/>
<dbReference type="RefSeq" id="WP_089851409.1">
    <property type="nucleotide sequence ID" value="NZ_FNEJ01000028.1"/>
</dbReference>
<proteinExistence type="predicted"/>
<accession>A0A1G8TAD3</accession>
<evidence type="ECO:0000313" key="1">
    <source>
        <dbReference type="EMBL" id="SDJ37865.1"/>
    </source>
</evidence>
<dbReference type="Proteomes" id="UP000199093">
    <property type="component" value="Unassembled WGS sequence"/>
</dbReference>
<sequence>MAQHTEERIAHGALVFVAPHPVLAELARDLARGITDPAVMALPVDILVGLHRLRPRLPALGRRQLGIQTEQIRDAEGRPMWKKVRPGRLRKHLLACHRVLDLSVSNAPVYGLAGRLLRHRLDFGPYVFPQRIPDFVPGKEAVFFGAANDRRADLVARHGIRMLPNGVFGAALAAELAGAAAVVNLHYTEGVYTEAPRLLAACLAGKPVMSEPLAPPLVAGRHYLPLGPLPTQPDLAALQARFATEIAARHRFAEILLKMRRA</sequence>
<dbReference type="STRING" id="555512.SAMN04487993_102857"/>
<dbReference type="EMBL" id="FNEJ01000028">
    <property type="protein sequence ID" value="SDJ37865.1"/>
    <property type="molecule type" value="Genomic_DNA"/>
</dbReference>
<keyword evidence="2" id="KW-1185">Reference proteome</keyword>
<name>A0A1G8TAD3_9RHOB</name>
<reference evidence="1 2" key="1">
    <citation type="submission" date="2016-10" db="EMBL/GenBank/DDBJ databases">
        <authorList>
            <person name="de Groot N.N."/>
        </authorList>
    </citation>
    <scope>NUCLEOTIDE SEQUENCE [LARGE SCALE GENOMIC DNA]</scope>
    <source>
        <strain evidence="1 2">DSM 26424</strain>
    </source>
</reference>
<evidence type="ECO:0000313" key="2">
    <source>
        <dbReference type="Proteomes" id="UP000199093"/>
    </source>
</evidence>
<organism evidence="1 2">
    <name type="scientific">Salipiger marinus</name>
    <dbReference type="NCBI Taxonomy" id="555512"/>
    <lineage>
        <taxon>Bacteria</taxon>
        <taxon>Pseudomonadati</taxon>
        <taxon>Pseudomonadota</taxon>
        <taxon>Alphaproteobacteria</taxon>
        <taxon>Rhodobacterales</taxon>
        <taxon>Roseobacteraceae</taxon>
        <taxon>Salipiger</taxon>
    </lineage>
</organism>
<dbReference type="OrthoDB" id="7830938at2"/>